<dbReference type="Proteomes" id="UP000831113">
    <property type="component" value="Plasmid unnamed3"/>
</dbReference>
<dbReference type="RefSeq" id="WP_243803347.1">
    <property type="nucleotide sequence ID" value="NZ_CP094672.1"/>
</dbReference>
<organism evidence="1 2">
    <name type="scientific">Hymenobacter tibetensis</name>
    <dbReference type="NCBI Taxonomy" id="497967"/>
    <lineage>
        <taxon>Bacteria</taxon>
        <taxon>Pseudomonadati</taxon>
        <taxon>Bacteroidota</taxon>
        <taxon>Cytophagia</taxon>
        <taxon>Cytophagales</taxon>
        <taxon>Hymenobacteraceae</taxon>
        <taxon>Hymenobacter</taxon>
    </lineage>
</organism>
<reference evidence="1 2" key="1">
    <citation type="submission" date="2022-03" db="EMBL/GenBank/DDBJ databases">
        <title>Hymenobactersp. isolated from the air.</title>
        <authorList>
            <person name="Won M."/>
            <person name="Kwon S.-W."/>
        </authorList>
    </citation>
    <scope>NUCLEOTIDE SEQUENCE [LARGE SCALE GENOMIC DNA]</scope>
    <source>
        <strain evidence="1 2">KACC 21982</strain>
        <plasmid evidence="1 2">unnamed3</plasmid>
    </source>
</reference>
<proteinExistence type="predicted"/>
<name>A0ABY4D7E0_9BACT</name>
<evidence type="ECO:0000313" key="2">
    <source>
        <dbReference type="Proteomes" id="UP000831113"/>
    </source>
</evidence>
<accession>A0ABY4D7E0</accession>
<evidence type="ECO:0000313" key="1">
    <source>
        <dbReference type="EMBL" id="UOG77505.1"/>
    </source>
</evidence>
<geneLocation type="plasmid" evidence="1 2">
    <name>unnamed3</name>
</geneLocation>
<evidence type="ECO:0008006" key="3">
    <source>
        <dbReference type="Google" id="ProtNLM"/>
    </source>
</evidence>
<dbReference type="EMBL" id="CP094672">
    <property type="protein sequence ID" value="UOG77505.1"/>
    <property type="molecule type" value="Genomic_DNA"/>
</dbReference>
<protein>
    <recommendedName>
        <fullName evidence="3">AraC family transcriptional regulator</fullName>
    </recommendedName>
</protein>
<gene>
    <name evidence="1" type="ORF">MTX78_24050</name>
</gene>
<keyword evidence="2" id="KW-1185">Reference proteome</keyword>
<sequence>MPTYETISDYYRRYGHGQPANQQVAAYRIDGPDVPSFFPHIRRDFYKIKLLCDAQGLLSYADQRVLVQTDALVFVNPLLPHSWARTAGRETGFACLFTEEFVT</sequence>
<keyword evidence="1" id="KW-0614">Plasmid</keyword>